<evidence type="ECO:0000313" key="1">
    <source>
        <dbReference type="EMBL" id="NYI11131.1"/>
    </source>
</evidence>
<evidence type="ECO:0000313" key="2">
    <source>
        <dbReference type="Proteomes" id="UP000537326"/>
    </source>
</evidence>
<protein>
    <submittedName>
        <fullName evidence="1">Uncharacterized protein (DUF1697 family)</fullName>
    </submittedName>
</protein>
<accession>A0A7Y9YF83</accession>
<gene>
    <name evidence="1" type="ORF">BKA05_002646</name>
</gene>
<dbReference type="PIRSF" id="PIRSF008502">
    <property type="entry name" value="UCP008502"/>
    <property type="match status" value="1"/>
</dbReference>
<dbReference type="PANTHER" id="PTHR36439">
    <property type="entry name" value="BLL4334 PROTEIN"/>
    <property type="match status" value="1"/>
</dbReference>
<dbReference type="Proteomes" id="UP000537326">
    <property type="component" value="Unassembled WGS sequence"/>
</dbReference>
<proteinExistence type="predicted"/>
<reference evidence="1 2" key="1">
    <citation type="submission" date="2020-07" db="EMBL/GenBank/DDBJ databases">
        <title>Sequencing the genomes of 1000 actinobacteria strains.</title>
        <authorList>
            <person name="Klenk H.-P."/>
        </authorList>
    </citation>
    <scope>NUCLEOTIDE SEQUENCE [LARGE SCALE GENOMIC DNA]</scope>
    <source>
        <strain evidence="1 2">DSM 18248</strain>
    </source>
</reference>
<dbReference type="PANTHER" id="PTHR36439:SF1">
    <property type="entry name" value="DUF1697 DOMAIN-CONTAINING PROTEIN"/>
    <property type="match status" value="1"/>
</dbReference>
<sequence>MEYVVLLRGINVGGTSRVPMAELRAHLAEAFGDVRTYIASGNIVLSSDAAADAVAGAVDEVLHRQFVVTRLVTTLALPADAYREVVAQAPEGFGSEPDVYRYDVGFYVGTDRDEVAPHLATHPDVDTVELGERAFYHRRVTALASRSRMSKIVSSPVYPRLTIRNWRTTTTLAGMLTS</sequence>
<dbReference type="RefSeq" id="WP_179531864.1">
    <property type="nucleotide sequence ID" value="NZ_BAAAPP010000005.1"/>
</dbReference>
<dbReference type="InterPro" id="IPR012545">
    <property type="entry name" value="DUF1697"/>
</dbReference>
<keyword evidence="2" id="KW-1185">Reference proteome</keyword>
<organism evidence="1 2">
    <name type="scientific">Nocardioides marinus</name>
    <dbReference type="NCBI Taxonomy" id="374514"/>
    <lineage>
        <taxon>Bacteria</taxon>
        <taxon>Bacillati</taxon>
        <taxon>Actinomycetota</taxon>
        <taxon>Actinomycetes</taxon>
        <taxon>Propionibacteriales</taxon>
        <taxon>Nocardioidaceae</taxon>
        <taxon>Nocardioides</taxon>
    </lineage>
</organism>
<comment type="caution">
    <text evidence="1">The sequence shown here is derived from an EMBL/GenBank/DDBJ whole genome shotgun (WGS) entry which is preliminary data.</text>
</comment>
<name>A0A7Y9YF83_9ACTN</name>
<dbReference type="AlphaFoldDB" id="A0A7Y9YF83"/>
<dbReference type="Pfam" id="PF08002">
    <property type="entry name" value="DUF1697"/>
    <property type="match status" value="1"/>
</dbReference>
<dbReference type="Gene3D" id="3.30.70.1260">
    <property type="entry name" value="bacterial protein sp0830 like"/>
    <property type="match status" value="1"/>
</dbReference>
<dbReference type="Gene3D" id="3.30.70.1280">
    <property type="entry name" value="SP0830-like domains"/>
    <property type="match status" value="1"/>
</dbReference>
<dbReference type="SUPFAM" id="SSF160379">
    <property type="entry name" value="SP0830-like"/>
    <property type="match status" value="1"/>
</dbReference>
<dbReference type="EMBL" id="JACBZI010000001">
    <property type="protein sequence ID" value="NYI11131.1"/>
    <property type="molecule type" value="Genomic_DNA"/>
</dbReference>